<evidence type="ECO:0000256" key="2">
    <source>
        <dbReference type="ARBA" id="ARBA00022692"/>
    </source>
</evidence>
<dbReference type="InterPro" id="IPR029485">
    <property type="entry name" value="CAT_C"/>
</dbReference>
<evidence type="ECO:0000256" key="4">
    <source>
        <dbReference type="ARBA" id="ARBA00023136"/>
    </source>
</evidence>
<feature type="transmembrane region" description="Helical" evidence="6">
    <location>
        <begin position="912"/>
        <end position="934"/>
    </location>
</feature>
<dbReference type="PANTHER" id="PTHR43243:SF95">
    <property type="entry name" value="LD37241P"/>
    <property type="match status" value="1"/>
</dbReference>
<proteinExistence type="predicted"/>
<protein>
    <submittedName>
        <fullName evidence="9">Cationic amino acid transporter 3-like isoform X3</fullName>
    </submittedName>
</protein>
<dbReference type="Pfam" id="PF13520">
    <property type="entry name" value="AA_permease_2"/>
    <property type="match status" value="1"/>
</dbReference>
<keyword evidence="3 6" id="KW-1133">Transmembrane helix</keyword>
<dbReference type="PANTHER" id="PTHR43243">
    <property type="entry name" value="INNER MEMBRANE TRANSPORTER YGJI-RELATED"/>
    <property type="match status" value="1"/>
</dbReference>
<keyword evidence="2 6" id="KW-0812">Transmembrane</keyword>
<feature type="region of interest" description="Disordered" evidence="5">
    <location>
        <begin position="600"/>
        <end position="654"/>
    </location>
</feature>
<reference evidence="9" key="1">
    <citation type="submission" date="2025-08" db="UniProtKB">
        <authorList>
            <consortium name="RefSeq"/>
        </authorList>
    </citation>
    <scope>IDENTIFICATION</scope>
</reference>
<feature type="transmembrane region" description="Helical" evidence="6">
    <location>
        <begin position="35"/>
        <end position="58"/>
    </location>
</feature>
<dbReference type="GO" id="GO:0097638">
    <property type="term" value="P:L-arginine import across plasma membrane"/>
    <property type="evidence" value="ECO:0007669"/>
    <property type="project" value="TreeGrafter"/>
</dbReference>
<dbReference type="GO" id="GO:0015189">
    <property type="term" value="F:L-lysine transmembrane transporter activity"/>
    <property type="evidence" value="ECO:0007669"/>
    <property type="project" value="TreeGrafter"/>
</dbReference>
<evidence type="ECO:0000259" key="7">
    <source>
        <dbReference type="Pfam" id="PF13906"/>
    </source>
</evidence>
<keyword evidence="4 6" id="KW-0472">Membrane</keyword>
<dbReference type="RefSeq" id="XP_026679404.1">
    <property type="nucleotide sequence ID" value="XM_026823603.1"/>
</dbReference>
<feature type="domain" description="Cationic amino acid transporter C-terminal" evidence="7">
    <location>
        <begin position="944"/>
        <end position="994"/>
    </location>
</feature>
<dbReference type="GeneID" id="103509203"/>
<dbReference type="FunFam" id="1.20.1740.10:FF:000010">
    <property type="entry name" value="probable cationic amino acid transporter"/>
    <property type="match status" value="1"/>
</dbReference>
<feature type="transmembrane region" description="Helical" evidence="6">
    <location>
        <begin position="192"/>
        <end position="213"/>
    </location>
</feature>
<keyword evidence="8" id="KW-1185">Reference proteome</keyword>
<feature type="transmembrane region" description="Helical" evidence="6">
    <location>
        <begin position="971"/>
        <end position="991"/>
    </location>
</feature>
<feature type="transmembrane region" description="Helical" evidence="6">
    <location>
        <begin position="70"/>
        <end position="89"/>
    </location>
</feature>
<accession>A0A3Q0IT14</accession>
<dbReference type="Gene3D" id="1.20.1740.10">
    <property type="entry name" value="Amino acid/polyamine transporter I"/>
    <property type="match status" value="2"/>
</dbReference>
<gene>
    <name evidence="9" type="primary">LOC103509203</name>
</gene>
<feature type="transmembrane region" description="Helical" evidence="6">
    <location>
        <begin position="282"/>
        <end position="307"/>
    </location>
</feature>
<evidence type="ECO:0000256" key="5">
    <source>
        <dbReference type="SAM" id="MobiDB-lite"/>
    </source>
</evidence>
<feature type="transmembrane region" description="Helical" evidence="6">
    <location>
        <begin position="327"/>
        <end position="348"/>
    </location>
</feature>
<dbReference type="GO" id="GO:0061459">
    <property type="term" value="F:L-arginine transmembrane transporter activity"/>
    <property type="evidence" value="ECO:0007669"/>
    <property type="project" value="TreeGrafter"/>
</dbReference>
<sequence length="1002" mass="109189">MWLSNFLDALSRKKSSYSEDAYDDGSGSREKLARVLGLTDLTLLGIGATLGVGVYVLAGSVAKNQAGPSVVISFIIAALASALSGLCYVEFASRISKSGSAYNYTYLSIGEFAAYIIGWNLVLEYIIGTASEAKAISNQIDSLLGNAYQKSMESLLPIRYSFLSTYPDFIAAGIVMLMSALISWGVSESTRLNSVFTFLNLGTVVVIVGSGLFKMNPRNWAIRKEDIPRTVRHGGTGGFAPFGLNGIIVGAAKCFFGFVGFDCIATTGEESKNPKRDIPLSILLSLFIVFVCYLAIAIVLTLIIPYYEQDAEAPFPHIFDSLGWPVMKWLVTVGSLFALLTAMFGALFPLPRILYAMSLDGLLYDCFSYVSPRTKTPVLSSLLTGALTAVLSAVFKLDQLVDMLSIGTLLAYTIVALSVLILRYSEDGADTPIKGTSCAEKETKSSSFAEKDINAKNFSVNALPEETLDRSVTYEDIRPVGDEKSRRPKRMKSEQSGITLVKVYALQTEFLPCERDRELPRQKVGADNGEFNHENGGFKPENGRFNHENGGLNPENVGFNHEKVGLDNFPLGEKSAKSDEVNRVQLGAAQCVQIQRQTEENGREFSNRQQVSVSQPLSVTQTENGASVECEKQSSLLSESMRESNETLPADGSCEYNRVDNQVRTSYEAFPTRPEATKNPEALSVDGSDHARTYTTPVRSAAPVEINVRQTIATDLIVSANCTARVINESVCVRPEGKRNGAVSNIVVSETIQIGPLRSTLPGASSNTLCSDQFRTDACEHGNAWTRALAVLFNWNPAHAQVTATSQRIAKSCISLFVALTIAVCLMLNAVSSIDLSAEFVERNATVARSSGLSRNYLLSGRGEHDGYIDASTSEVKPFHANTLGTVIGMYFTDSQSALTGGPVPTSDCTSALQYATFTLLGLVYTVVFVCLARQNQNRARLKFKVPWVPLVPCLSIFMNIYLMINLDISTWVRFVIWLVIGFGIYFTYGISHSKQKLTKLA</sequence>
<evidence type="ECO:0000256" key="6">
    <source>
        <dbReference type="SAM" id="Phobius"/>
    </source>
</evidence>
<evidence type="ECO:0000256" key="1">
    <source>
        <dbReference type="ARBA" id="ARBA00004141"/>
    </source>
</evidence>
<dbReference type="GO" id="GO:0005886">
    <property type="term" value="C:plasma membrane"/>
    <property type="evidence" value="ECO:0007669"/>
    <property type="project" value="TreeGrafter"/>
</dbReference>
<feature type="transmembrane region" description="Helical" evidence="6">
    <location>
        <begin position="378"/>
        <end position="397"/>
    </location>
</feature>
<evidence type="ECO:0000256" key="3">
    <source>
        <dbReference type="ARBA" id="ARBA00022989"/>
    </source>
</evidence>
<feature type="compositionally biased region" description="Polar residues" evidence="5">
    <location>
        <begin position="607"/>
        <end position="625"/>
    </location>
</feature>
<dbReference type="InterPro" id="IPR002293">
    <property type="entry name" value="AA/rel_permease1"/>
</dbReference>
<comment type="subcellular location">
    <subcellularLocation>
        <location evidence="1">Membrane</location>
        <topology evidence="1">Multi-pass membrane protein</topology>
    </subcellularLocation>
</comment>
<feature type="transmembrane region" description="Helical" evidence="6">
    <location>
        <begin position="403"/>
        <end position="424"/>
    </location>
</feature>
<feature type="transmembrane region" description="Helical" evidence="6">
    <location>
        <begin position="813"/>
        <end position="834"/>
    </location>
</feature>
<organism evidence="8 9">
    <name type="scientific">Diaphorina citri</name>
    <name type="common">Asian citrus psyllid</name>
    <dbReference type="NCBI Taxonomy" id="121845"/>
    <lineage>
        <taxon>Eukaryota</taxon>
        <taxon>Metazoa</taxon>
        <taxon>Ecdysozoa</taxon>
        <taxon>Arthropoda</taxon>
        <taxon>Hexapoda</taxon>
        <taxon>Insecta</taxon>
        <taxon>Pterygota</taxon>
        <taxon>Neoptera</taxon>
        <taxon>Paraneoptera</taxon>
        <taxon>Hemiptera</taxon>
        <taxon>Sternorrhyncha</taxon>
        <taxon>Psylloidea</taxon>
        <taxon>Psyllidae</taxon>
        <taxon>Diaphorininae</taxon>
        <taxon>Diaphorina</taxon>
    </lineage>
</organism>
<feature type="transmembrane region" description="Helical" evidence="6">
    <location>
        <begin position="946"/>
        <end position="965"/>
    </location>
</feature>
<dbReference type="AlphaFoldDB" id="A0A3Q0IT14"/>
<evidence type="ECO:0000313" key="8">
    <source>
        <dbReference type="Proteomes" id="UP000079169"/>
    </source>
</evidence>
<feature type="transmembrane region" description="Helical" evidence="6">
    <location>
        <begin position="169"/>
        <end position="186"/>
    </location>
</feature>
<dbReference type="GO" id="GO:0000064">
    <property type="term" value="F:L-ornithine transmembrane transporter activity"/>
    <property type="evidence" value="ECO:0007669"/>
    <property type="project" value="TreeGrafter"/>
</dbReference>
<evidence type="ECO:0000313" key="9">
    <source>
        <dbReference type="RefSeq" id="XP_026679404.1"/>
    </source>
</evidence>
<dbReference type="Proteomes" id="UP000079169">
    <property type="component" value="Unplaced"/>
</dbReference>
<name>A0A3Q0IT14_DIACI</name>
<dbReference type="Pfam" id="PF13906">
    <property type="entry name" value="AA_permease_C"/>
    <property type="match status" value="1"/>
</dbReference>